<feature type="transmembrane region" description="Helical" evidence="1">
    <location>
        <begin position="7"/>
        <end position="26"/>
    </location>
</feature>
<dbReference type="AlphaFoldDB" id="A0A1A9S2R8"/>
<accession>A0A1A9S2R8</accession>
<keyword evidence="1" id="KW-0472">Membrane</keyword>
<name>A0A1A9S2R8_9NEIS</name>
<feature type="transmembrane region" description="Helical" evidence="1">
    <location>
        <begin position="88"/>
        <end position="110"/>
    </location>
</feature>
<organism evidence="2 3">
    <name type="scientific">Eikenella longinqua</name>
    <dbReference type="NCBI Taxonomy" id="1795827"/>
    <lineage>
        <taxon>Bacteria</taxon>
        <taxon>Pseudomonadati</taxon>
        <taxon>Pseudomonadota</taxon>
        <taxon>Betaproteobacteria</taxon>
        <taxon>Neisseriales</taxon>
        <taxon>Neisseriaceae</taxon>
        <taxon>Eikenella</taxon>
    </lineage>
</organism>
<evidence type="ECO:0000313" key="2">
    <source>
        <dbReference type="EMBL" id="OAM31499.1"/>
    </source>
</evidence>
<dbReference type="Proteomes" id="UP000077885">
    <property type="component" value="Unassembled WGS sequence"/>
</dbReference>
<keyword evidence="3" id="KW-1185">Reference proteome</keyword>
<comment type="caution">
    <text evidence="2">The sequence shown here is derived from an EMBL/GenBank/DDBJ whole genome shotgun (WGS) entry which is preliminary data.</text>
</comment>
<sequence length="112" mass="12664">METGISLLLLFLGFFGYLGFLIYWIVELKKLHLPLNGLMAFNSRAGIVAVSIGLLITKCLARFYFQKRPDIQDAYTFDSKPVWCLDKVVKVCTGIALASMLWVIPFMGLIKQ</sequence>
<keyword evidence="1" id="KW-0812">Transmembrane</keyword>
<protein>
    <submittedName>
        <fullName evidence="2">Uncharacterized protein</fullName>
    </submittedName>
</protein>
<gene>
    <name evidence="2" type="ORF">A7P95_00255</name>
</gene>
<keyword evidence="1" id="KW-1133">Transmembrane helix</keyword>
<dbReference type="EMBL" id="LXSL01000009">
    <property type="protein sequence ID" value="OAM31499.1"/>
    <property type="molecule type" value="Genomic_DNA"/>
</dbReference>
<feature type="transmembrane region" description="Helical" evidence="1">
    <location>
        <begin position="46"/>
        <end position="65"/>
    </location>
</feature>
<reference evidence="3" key="1">
    <citation type="submission" date="2016-05" db="EMBL/GenBank/DDBJ databases">
        <title>Draft genome of Corynebacterium afermentans subsp. afermentans LCDC 88199T.</title>
        <authorList>
            <person name="Bernier A.-M."/>
            <person name="Bernard K."/>
        </authorList>
    </citation>
    <scope>NUCLEOTIDE SEQUENCE [LARGE SCALE GENOMIC DNA]</scope>
    <source>
        <strain evidence="3">NML02-A-017</strain>
    </source>
</reference>
<evidence type="ECO:0000313" key="3">
    <source>
        <dbReference type="Proteomes" id="UP000077885"/>
    </source>
</evidence>
<proteinExistence type="predicted"/>
<evidence type="ECO:0000256" key="1">
    <source>
        <dbReference type="SAM" id="Phobius"/>
    </source>
</evidence>